<proteinExistence type="predicted"/>
<evidence type="ECO:0000313" key="7">
    <source>
        <dbReference type="Proteomes" id="UP001344906"/>
    </source>
</evidence>
<dbReference type="InterPro" id="IPR028082">
    <property type="entry name" value="Peripla_BP_I"/>
</dbReference>
<evidence type="ECO:0000313" key="6">
    <source>
        <dbReference type="EMBL" id="GLV54241.1"/>
    </source>
</evidence>
<accession>A0ABQ6FKR9</accession>
<gene>
    <name evidence="6" type="ORF">KDH_10890</name>
</gene>
<dbReference type="CDD" id="cd06267">
    <property type="entry name" value="PBP1_LacI_sugar_binding-like"/>
    <property type="match status" value="1"/>
</dbReference>
<dbReference type="Pfam" id="PF13377">
    <property type="entry name" value="Peripla_BP_3"/>
    <property type="match status" value="1"/>
</dbReference>
<feature type="domain" description="Transcriptional regulator LacI/GalR-like sensor" evidence="5">
    <location>
        <begin position="17"/>
        <end position="177"/>
    </location>
</feature>
<keyword evidence="2" id="KW-0238">DNA-binding</keyword>
<name>A0ABQ6FKR9_9CHLR</name>
<dbReference type="Gene3D" id="3.40.50.2300">
    <property type="match status" value="2"/>
</dbReference>
<protein>
    <recommendedName>
        <fullName evidence="5">Transcriptional regulator LacI/GalR-like sensor domain-containing protein</fullName>
    </recommendedName>
</protein>
<keyword evidence="7" id="KW-1185">Reference proteome</keyword>
<keyword evidence="3" id="KW-0804">Transcription</keyword>
<dbReference type="EMBL" id="BSRI01000001">
    <property type="protein sequence ID" value="GLV54241.1"/>
    <property type="molecule type" value="Genomic_DNA"/>
</dbReference>
<keyword evidence="1" id="KW-0805">Transcription regulation</keyword>
<dbReference type="PANTHER" id="PTHR30146:SF109">
    <property type="entry name" value="HTH-TYPE TRANSCRIPTIONAL REGULATOR GALS"/>
    <property type="match status" value="1"/>
</dbReference>
<comment type="caution">
    <text evidence="6">The sequence shown here is derived from an EMBL/GenBank/DDBJ whole genome shotgun (WGS) entry which is preliminary data.</text>
</comment>
<evidence type="ECO:0000256" key="1">
    <source>
        <dbReference type="ARBA" id="ARBA00023015"/>
    </source>
</evidence>
<dbReference type="RefSeq" id="WP_338247946.1">
    <property type="nucleotide sequence ID" value="NZ_BSRI01000001.1"/>
</dbReference>
<feature type="compositionally biased region" description="Polar residues" evidence="4">
    <location>
        <begin position="14"/>
        <end position="23"/>
    </location>
</feature>
<sequence length="195" mass="21325">MSELRLDSAKRSAQIRSPGNNQVSHDRYDGYRDALQEAGIALDPALILEGDFEPSGGYSCAHALFARPLAERPTAIFAGSDLIAYGVISAAQECGLRIPSDIALIGFDDNPSSAHMQPALTTIQQPFAEMGRRAVELLLHLIDQSCFPHWSQQDQPGLFCEIPRIQLPTSLKIRESCGMPLPIHDRGHDERPVGP</sequence>
<evidence type="ECO:0000259" key="5">
    <source>
        <dbReference type="Pfam" id="PF13377"/>
    </source>
</evidence>
<evidence type="ECO:0000256" key="4">
    <source>
        <dbReference type="SAM" id="MobiDB-lite"/>
    </source>
</evidence>
<reference evidence="6 7" key="1">
    <citation type="submission" date="2023-02" db="EMBL/GenBank/DDBJ databases">
        <title>Dictyobacter halimunensis sp. nov., a new member of the class Ktedonobacteria from forest soil in a geothermal area.</title>
        <authorList>
            <person name="Rachmania M.K."/>
            <person name="Ningsih F."/>
            <person name="Sakai Y."/>
            <person name="Yabe S."/>
            <person name="Yokota A."/>
            <person name="Sjamsuridzal W."/>
        </authorList>
    </citation>
    <scope>NUCLEOTIDE SEQUENCE [LARGE SCALE GENOMIC DNA]</scope>
    <source>
        <strain evidence="6 7">S3.2.2.5</strain>
    </source>
</reference>
<evidence type="ECO:0000256" key="3">
    <source>
        <dbReference type="ARBA" id="ARBA00023163"/>
    </source>
</evidence>
<dbReference type="PANTHER" id="PTHR30146">
    <property type="entry name" value="LACI-RELATED TRANSCRIPTIONAL REPRESSOR"/>
    <property type="match status" value="1"/>
</dbReference>
<organism evidence="6 7">
    <name type="scientific">Dictyobacter halimunensis</name>
    <dbReference type="NCBI Taxonomy" id="3026934"/>
    <lineage>
        <taxon>Bacteria</taxon>
        <taxon>Bacillati</taxon>
        <taxon>Chloroflexota</taxon>
        <taxon>Ktedonobacteria</taxon>
        <taxon>Ktedonobacterales</taxon>
        <taxon>Dictyobacteraceae</taxon>
        <taxon>Dictyobacter</taxon>
    </lineage>
</organism>
<evidence type="ECO:0000256" key="2">
    <source>
        <dbReference type="ARBA" id="ARBA00023125"/>
    </source>
</evidence>
<dbReference type="SUPFAM" id="SSF53822">
    <property type="entry name" value="Periplasmic binding protein-like I"/>
    <property type="match status" value="1"/>
</dbReference>
<dbReference type="InterPro" id="IPR046335">
    <property type="entry name" value="LacI/GalR-like_sensor"/>
</dbReference>
<feature type="compositionally biased region" description="Basic and acidic residues" evidence="4">
    <location>
        <begin position="1"/>
        <end position="10"/>
    </location>
</feature>
<feature type="region of interest" description="Disordered" evidence="4">
    <location>
        <begin position="1"/>
        <end position="27"/>
    </location>
</feature>
<dbReference type="Proteomes" id="UP001344906">
    <property type="component" value="Unassembled WGS sequence"/>
</dbReference>